<evidence type="ECO:0000256" key="3">
    <source>
        <dbReference type="ARBA" id="ARBA00022729"/>
    </source>
</evidence>
<evidence type="ECO:0000313" key="10">
    <source>
        <dbReference type="Proteomes" id="UP000504623"/>
    </source>
</evidence>
<dbReference type="InterPro" id="IPR003599">
    <property type="entry name" value="Ig_sub"/>
</dbReference>
<protein>
    <submittedName>
        <fullName evidence="11">Uncharacterized protein LOC102824287</fullName>
    </submittedName>
</protein>
<accession>A0A9B0T1N2</accession>
<name>A0A9B0T1N2_CHRAS</name>
<sequence length="203" mass="22994">MFIGGFAAEEAVVQTPKQLDIRAFPCQRNVKSDRFLQSRADQNQLCLTASSEGGEDTSATRQGVMKRQLEALLGILCVQVCWVRGIKVEQSPSDLSLQEGTSSTLRCNYSSTVENVQWFWQKPGEGLIRLFYMTSGMKQNGRLQYTMNSKERYSTLTITASQLEDSATYLCAVEAQCSQLFDLIYLQQLQNLSSFIRNYLFYV</sequence>
<keyword evidence="3" id="KW-0732">Signal</keyword>
<evidence type="ECO:0000256" key="6">
    <source>
        <dbReference type="ARBA" id="ARBA00023180"/>
    </source>
</evidence>
<dbReference type="Pfam" id="PF07686">
    <property type="entry name" value="V-set"/>
    <property type="match status" value="1"/>
</dbReference>
<dbReference type="RefSeq" id="XP_006835600.1">
    <property type="nucleotide sequence ID" value="XM_006835537.1"/>
</dbReference>
<keyword evidence="6" id="KW-0325">Glycoprotein</keyword>
<dbReference type="SMART" id="SM00406">
    <property type="entry name" value="IGv"/>
    <property type="match status" value="1"/>
</dbReference>
<comment type="subunit">
    <text evidence="7">Alpha-beta TR is a heterodimer composed of an alpha and beta chain; disulfide-linked. The alpha-beta TR is associated with the transmembrane signaling CD3 coreceptor proteins to form the TR-CD3 (TcR or TCR). The assembly of alpha-beta TR heterodimers with CD3 occurs in the endoplasmic reticulum where a single alpha-beta TR heterodimer associates with one CD3D-CD3E heterodimer, one CD3G-CD3E heterodimer and one CD247 homodimer forming a stable octameric structure. CD3D-CD3E and CD3G-CD3E heterodimers preferentially associate with TR alpha and TR beta chains, respectively. The association of the CD247 homodimer is the last step of TcR assembly in the endoplasmic reticulum and is required for transport to the cell surface.</text>
</comment>
<keyword evidence="5" id="KW-1015">Disulfide bond</keyword>
<dbReference type="GeneID" id="102824287"/>
<dbReference type="Gene3D" id="2.60.40.10">
    <property type="entry name" value="Immunoglobulins"/>
    <property type="match status" value="1"/>
</dbReference>
<evidence type="ECO:0000256" key="4">
    <source>
        <dbReference type="ARBA" id="ARBA00023136"/>
    </source>
</evidence>
<dbReference type="InterPro" id="IPR036179">
    <property type="entry name" value="Ig-like_dom_sf"/>
</dbReference>
<dbReference type="Proteomes" id="UP000504623">
    <property type="component" value="Unplaced"/>
</dbReference>
<dbReference type="OrthoDB" id="9804055at2759"/>
<dbReference type="AlphaFoldDB" id="A0A9B0T1N2"/>
<dbReference type="InterPro" id="IPR013783">
    <property type="entry name" value="Ig-like_fold"/>
</dbReference>
<keyword evidence="2" id="KW-1003">Cell membrane</keyword>
<keyword evidence="4" id="KW-0472">Membrane</keyword>
<evidence type="ECO:0000313" key="11">
    <source>
        <dbReference type="RefSeq" id="XP_006835600.1"/>
    </source>
</evidence>
<dbReference type="InterPro" id="IPR051896">
    <property type="entry name" value="TCR_alpha_variable"/>
</dbReference>
<proteinExistence type="predicted"/>
<keyword evidence="10" id="KW-1185">Reference proteome</keyword>
<keyword evidence="8" id="KW-0391">Immunity</keyword>
<keyword evidence="8" id="KW-1064">Adaptive immunity</keyword>
<feature type="domain" description="Ig-like" evidence="9">
    <location>
        <begin position="86"/>
        <end position="174"/>
    </location>
</feature>
<keyword evidence="8" id="KW-1279">T cell receptor</keyword>
<dbReference type="InterPro" id="IPR007110">
    <property type="entry name" value="Ig-like_dom"/>
</dbReference>
<organism evidence="10 11">
    <name type="scientific">Chrysochloris asiatica</name>
    <name type="common">Cape golden mole</name>
    <dbReference type="NCBI Taxonomy" id="185453"/>
    <lineage>
        <taxon>Eukaryota</taxon>
        <taxon>Metazoa</taxon>
        <taxon>Chordata</taxon>
        <taxon>Craniata</taxon>
        <taxon>Vertebrata</taxon>
        <taxon>Euteleostomi</taxon>
        <taxon>Mammalia</taxon>
        <taxon>Eutheria</taxon>
        <taxon>Afrotheria</taxon>
        <taxon>Chrysochloridae</taxon>
        <taxon>Chrysochlorinae</taxon>
        <taxon>Chrysochloris</taxon>
    </lineage>
</organism>
<evidence type="ECO:0000256" key="7">
    <source>
        <dbReference type="ARBA" id="ARBA00038651"/>
    </source>
</evidence>
<dbReference type="PANTHER" id="PTHR19339:SF5">
    <property type="entry name" value="IG-LIKE DOMAIN-CONTAINING PROTEIN"/>
    <property type="match status" value="1"/>
</dbReference>
<evidence type="ECO:0000256" key="1">
    <source>
        <dbReference type="ARBA" id="ARBA00004236"/>
    </source>
</evidence>
<evidence type="ECO:0000256" key="8">
    <source>
        <dbReference type="ARBA" id="ARBA00043266"/>
    </source>
</evidence>
<evidence type="ECO:0000256" key="5">
    <source>
        <dbReference type="ARBA" id="ARBA00023157"/>
    </source>
</evidence>
<dbReference type="SMART" id="SM00409">
    <property type="entry name" value="IG"/>
    <property type="match status" value="1"/>
</dbReference>
<dbReference type="PROSITE" id="PS50835">
    <property type="entry name" value="IG_LIKE"/>
    <property type="match status" value="1"/>
</dbReference>
<dbReference type="SUPFAM" id="SSF48726">
    <property type="entry name" value="Immunoglobulin"/>
    <property type="match status" value="1"/>
</dbReference>
<dbReference type="PANTHER" id="PTHR19339">
    <property type="entry name" value="T CELL RECEPTOR ALPHA VARIABLE 39"/>
    <property type="match status" value="1"/>
</dbReference>
<dbReference type="InterPro" id="IPR013106">
    <property type="entry name" value="Ig_V-set"/>
</dbReference>
<evidence type="ECO:0000259" key="9">
    <source>
        <dbReference type="PROSITE" id="PS50835"/>
    </source>
</evidence>
<reference evidence="11" key="1">
    <citation type="submission" date="2025-08" db="UniProtKB">
        <authorList>
            <consortium name="RefSeq"/>
        </authorList>
    </citation>
    <scope>IDENTIFICATION</scope>
    <source>
        <tissue evidence="11">Spleen</tissue>
    </source>
</reference>
<comment type="subcellular location">
    <subcellularLocation>
        <location evidence="1">Cell membrane</location>
    </subcellularLocation>
</comment>
<evidence type="ECO:0000256" key="2">
    <source>
        <dbReference type="ARBA" id="ARBA00022475"/>
    </source>
</evidence>
<dbReference type="GO" id="GO:0042101">
    <property type="term" value="C:T cell receptor complex"/>
    <property type="evidence" value="ECO:0007669"/>
    <property type="project" value="UniProtKB-KW"/>
</dbReference>
<gene>
    <name evidence="11" type="primary">LOC102824287</name>
</gene>